<name>C0C476_9FIRM</name>
<protein>
    <submittedName>
        <fullName evidence="1">Uncharacterized protein</fullName>
    </submittedName>
</protein>
<dbReference type="AlphaFoldDB" id="C0C476"/>
<accession>C0C476</accession>
<comment type="caution">
    <text evidence="1">The sequence shown here is derived from an EMBL/GenBank/DDBJ whole genome shotgun (WGS) entry which is preliminary data.</text>
</comment>
<sequence length="43" mass="5420">MVSFQNNFHFRYLHNIPSSYIPDHSRSALYVYHNRHYFQIQYK</sequence>
<gene>
    <name evidence="1" type="ORF">CLOHYLEM_06890</name>
</gene>
<proteinExistence type="predicted"/>
<dbReference type="Proteomes" id="UP000004893">
    <property type="component" value="Unassembled WGS sequence"/>
</dbReference>
<organism evidence="1 2">
    <name type="scientific">[Clostridium] hylemonae DSM 15053</name>
    <dbReference type="NCBI Taxonomy" id="553973"/>
    <lineage>
        <taxon>Bacteria</taxon>
        <taxon>Bacillati</taxon>
        <taxon>Bacillota</taxon>
        <taxon>Clostridia</taxon>
        <taxon>Lachnospirales</taxon>
        <taxon>Lachnospiraceae</taxon>
    </lineage>
</organism>
<dbReference type="HOGENOM" id="CLU_3231769_0_0_9"/>
<dbReference type="EMBL" id="ABYI02000034">
    <property type="protein sequence ID" value="EEG72868.1"/>
    <property type="molecule type" value="Genomic_DNA"/>
</dbReference>
<reference evidence="1" key="2">
    <citation type="submission" date="2013-06" db="EMBL/GenBank/DDBJ databases">
        <title>Draft genome sequence of Clostridium hylemonae (DSM 15053).</title>
        <authorList>
            <person name="Sudarsanam P."/>
            <person name="Ley R."/>
            <person name="Guruge J."/>
            <person name="Turnbaugh P.J."/>
            <person name="Mahowald M."/>
            <person name="Liep D."/>
            <person name="Gordon J."/>
        </authorList>
    </citation>
    <scope>NUCLEOTIDE SEQUENCE</scope>
    <source>
        <strain evidence="1">DSM 15053</strain>
    </source>
</reference>
<keyword evidence="2" id="KW-1185">Reference proteome</keyword>
<reference evidence="1" key="1">
    <citation type="submission" date="2009-02" db="EMBL/GenBank/DDBJ databases">
        <authorList>
            <person name="Fulton L."/>
            <person name="Clifton S."/>
            <person name="Fulton B."/>
            <person name="Xu J."/>
            <person name="Minx P."/>
            <person name="Pepin K.H."/>
            <person name="Johnson M."/>
            <person name="Bhonagiri V."/>
            <person name="Nash W.E."/>
            <person name="Mardis E.R."/>
            <person name="Wilson R.K."/>
        </authorList>
    </citation>
    <scope>NUCLEOTIDE SEQUENCE [LARGE SCALE GENOMIC DNA]</scope>
    <source>
        <strain evidence="1">DSM 15053</strain>
    </source>
</reference>
<evidence type="ECO:0000313" key="1">
    <source>
        <dbReference type="EMBL" id="EEG72868.1"/>
    </source>
</evidence>
<evidence type="ECO:0000313" key="2">
    <source>
        <dbReference type="Proteomes" id="UP000004893"/>
    </source>
</evidence>